<keyword evidence="3" id="KW-1185">Reference proteome</keyword>
<comment type="caution">
    <text evidence="2">The sequence shown here is derived from an EMBL/GenBank/DDBJ whole genome shotgun (WGS) entry which is preliminary data.</text>
</comment>
<dbReference type="InterPro" id="IPR001242">
    <property type="entry name" value="Condensation_dom"/>
</dbReference>
<sequence>MELTTISRYQPQPGTIWEWPVTTTGPIARSPIAPSFNQQFHLAGAAADPDGRSVWLAAAFTVTHALDRAALATALAAFLRRHPTLRSEFREQDGTITRHIHASTTIAEPQQLPHDAATPRQMQQLLARLLGEHCRPTRYPAMRFLAIEHGSTATIIAAFDHGHADAYSIALAIHELSRDYLAARHGTPIDTGDAGDFVADTAHETAIAPTPREDWRIQRWLHYLRSSGGTAPSFPLPLGVGEPGTLHPQADDSRQLLDAHQARHFEKWVRTHGGSMFSGLATSLGMATKACGGPIRQDILMPVHTRHRPLSDRTFGWYTNTVALTINVPSASFATNLAANHAAFRSALELAPVPHAHVLTALADEFQRTRQDVYMLSYIDYRALPGIAPGNGAATCTDPVHISNSTVADDAQFWIWRDERGIFLRSRYPRTDASGHVMQALWTEWREALRAPATPPRARK</sequence>
<evidence type="ECO:0000313" key="3">
    <source>
        <dbReference type="Proteomes" id="UP000642993"/>
    </source>
</evidence>
<dbReference type="InterPro" id="IPR023213">
    <property type="entry name" value="CAT-like_dom_sf"/>
</dbReference>
<protein>
    <submittedName>
        <fullName evidence="2">Condensation protein</fullName>
    </submittedName>
</protein>
<dbReference type="RefSeq" id="WP_192038958.1">
    <property type="nucleotide sequence ID" value="NZ_JACYWE010000004.1"/>
</dbReference>
<evidence type="ECO:0000259" key="1">
    <source>
        <dbReference type="Pfam" id="PF00668"/>
    </source>
</evidence>
<feature type="domain" description="Condensation" evidence="1">
    <location>
        <begin position="48"/>
        <end position="356"/>
    </location>
</feature>
<dbReference type="SUPFAM" id="SSF52777">
    <property type="entry name" value="CoA-dependent acyltransferases"/>
    <property type="match status" value="2"/>
</dbReference>
<dbReference type="GO" id="GO:0008610">
    <property type="term" value="P:lipid biosynthetic process"/>
    <property type="evidence" value="ECO:0007669"/>
    <property type="project" value="UniProtKB-ARBA"/>
</dbReference>
<proteinExistence type="predicted"/>
<dbReference type="Proteomes" id="UP000642993">
    <property type="component" value="Unassembled WGS sequence"/>
</dbReference>
<name>A0A927JBX6_9ACTN</name>
<organism evidence="2 3">
    <name type="scientific">Lolliginicoccus lacisalsi</name>
    <dbReference type="NCBI Taxonomy" id="2742202"/>
    <lineage>
        <taxon>Bacteria</taxon>
        <taxon>Bacillati</taxon>
        <taxon>Actinomycetota</taxon>
        <taxon>Actinomycetes</taxon>
        <taxon>Mycobacteriales</taxon>
        <taxon>Hoyosellaceae</taxon>
        <taxon>Lolliginicoccus</taxon>
    </lineage>
</organism>
<dbReference type="Gene3D" id="3.30.559.30">
    <property type="entry name" value="Nonribosomal peptide synthetase, condensation domain"/>
    <property type="match status" value="1"/>
</dbReference>
<accession>A0A927JBX6</accession>
<dbReference type="AlphaFoldDB" id="A0A927JBX6"/>
<reference evidence="2" key="1">
    <citation type="submission" date="2020-09" db="EMBL/GenBank/DDBJ databases">
        <title>Hoyosella lacisalsi sp. nov., a halotolerant actinobacterium isolated from soil of Lake Gudzhirganskoe.</title>
        <authorList>
            <person name="Yang Q."/>
            <person name="Guo P.Y."/>
            <person name="Liu S.W."/>
            <person name="Li F.N."/>
            <person name="Sun C.H."/>
        </authorList>
    </citation>
    <scope>NUCLEOTIDE SEQUENCE</scope>
    <source>
        <strain evidence="2">G463</strain>
    </source>
</reference>
<dbReference type="Pfam" id="PF00668">
    <property type="entry name" value="Condensation"/>
    <property type="match status" value="1"/>
</dbReference>
<dbReference type="EMBL" id="JACYWE010000004">
    <property type="protein sequence ID" value="MBD8506484.1"/>
    <property type="molecule type" value="Genomic_DNA"/>
</dbReference>
<dbReference type="Gene3D" id="3.30.559.10">
    <property type="entry name" value="Chloramphenicol acetyltransferase-like domain"/>
    <property type="match status" value="1"/>
</dbReference>
<gene>
    <name evidence="2" type="ORF">HT102_08305</name>
</gene>
<dbReference type="GO" id="GO:0003824">
    <property type="term" value="F:catalytic activity"/>
    <property type="evidence" value="ECO:0007669"/>
    <property type="project" value="InterPro"/>
</dbReference>
<evidence type="ECO:0000313" key="2">
    <source>
        <dbReference type="EMBL" id="MBD8506484.1"/>
    </source>
</evidence>